<evidence type="ECO:0008006" key="3">
    <source>
        <dbReference type="Google" id="ProtNLM"/>
    </source>
</evidence>
<evidence type="ECO:0000313" key="1">
    <source>
        <dbReference type="EMBL" id="GAA5484339.1"/>
    </source>
</evidence>
<protein>
    <recommendedName>
        <fullName evidence="3">Type II toxin-antitoxin system HicA family toxin</fullName>
    </recommendedName>
</protein>
<sequence length="70" mass="7623">MPRLPGIGQRDAVRVFQKIGYRVVRESGHLVMSNGVVRLETPGHNPINAITMGAIAKDAGLTPEAFRELL</sequence>
<dbReference type="Proteomes" id="UP001476282">
    <property type="component" value="Unassembled WGS sequence"/>
</dbReference>
<comment type="caution">
    <text evidence="1">The sequence shown here is derived from an EMBL/GenBank/DDBJ whole genome shotgun (WGS) entry which is preliminary data.</text>
</comment>
<dbReference type="SUPFAM" id="SSF54786">
    <property type="entry name" value="YcfA/nrd intein domain"/>
    <property type="match status" value="1"/>
</dbReference>
<organism evidence="1 2">
    <name type="scientific">Haloferula sargassicola</name>
    <dbReference type="NCBI Taxonomy" id="490096"/>
    <lineage>
        <taxon>Bacteria</taxon>
        <taxon>Pseudomonadati</taxon>
        <taxon>Verrucomicrobiota</taxon>
        <taxon>Verrucomicrobiia</taxon>
        <taxon>Verrucomicrobiales</taxon>
        <taxon>Verrucomicrobiaceae</taxon>
        <taxon>Haloferula</taxon>
    </lineage>
</organism>
<gene>
    <name evidence="1" type="ORF">Hsar01_03583</name>
</gene>
<dbReference type="InterPro" id="IPR038570">
    <property type="entry name" value="HicA_sf"/>
</dbReference>
<dbReference type="Gene3D" id="3.30.920.30">
    <property type="entry name" value="Hypothetical protein"/>
    <property type="match status" value="1"/>
</dbReference>
<dbReference type="EMBL" id="BAABRI010000024">
    <property type="protein sequence ID" value="GAA5484339.1"/>
    <property type="molecule type" value="Genomic_DNA"/>
</dbReference>
<evidence type="ECO:0000313" key="2">
    <source>
        <dbReference type="Proteomes" id="UP001476282"/>
    </source>
</evidence>
<keyword evidence="2" id="KW-1185">Reference proteome</keyword>
<accession>A0ABP9UYB5</accession>
<name>A0ABP9UYB5_9BACT</name>
<reference evidence="1 2" key="1">
    <citation type="submission" date="2024-02" db="EMBL/GenBank/DDBJ databases">
        <title>Haloferula sargassicola NBRC 104335.</title>
        <authorList>
            <person name="Ichikawa N."/>
            <person name="Katano-Makiyama Y."/>
            <person name="Hidaka K."/>
        </authorList>
    </citation>
    <scope>NUCLEOTIDE SEQUENCE [LARGE SCALE GENOMIC DNA]</scope>
    <source>
        <strain evidence="1 2">NBRC 104335</strain>
    </source>
</reference>
<proteinExistence type="predicted"/>